<organism evidence="3 4">
    <name type="scientific">Helicobacter marmotae</name>
    <dbReference type="NCBI Taxonomy" id="152490"/>
    <lineage>
        <taxon>Bacteria</taxon>
        <taxon>Pseudomonadati</taxon>
        <taxon>Campylobacterota</taxon>
        <taxon>Epsilonproteobacteria</taxon>
        <taxon>Campylobacterales</taxon>
        <taxon>Helicobacteraceae</taxon>
        <taxon>Helicobacter</taxon>
    </lineage>
</organism>
<feature type="domain" description="GmrSD restriction endonucleases C-terminal" evidence="2">
    <location>
        <begin position="434"/>
        <end position="573"/>
    </location>
</feature>
<dbReference type="PANTHER" id="PTHR35149:SF2">
    <property type="entry name" value="DUF262 DOMAIN-CONTAINING PROTEIN"/>
    <property type="match status" value="1"/>
</dbReference>
<dbReference type="Proteomes" id="UP000256599">
    <property type="component" value="Unassembled WGS sequence"/>
</dbReference>
<comment type="caution">
    <text evidence="3">The sequence shown here is derived from an EMBL/GenBank/DDBJ whole genome shotgun (WGS) entry which is preliminary data.</text>
</comment>
<name>A0A3D8I3Z3_9HELI</name>
<evidence type="ECO:0000313" key="4">
    <source>
        <dbReference type="Proteomes" id="UP000256599"/>
    </source>
</evidence>
<dbReference type="Pfam" id="PF07510">
    <property type="entry name" value="GmrSD_C"/>
    <property type="match status" value="1"/>
</dbReference>
<accession>A0A3D8I3Z3</accession>
<evidence type="ECO:0000313" key="3">
    <source>
        <dbReference type="EMBL" id="RDU59474.1"/>
    </source>
</evidence>
<keyword evidence="4" id="KW-1185">Reference proteome</keyword>
<protein>
    <submittedName>
        <fullName evidence="3">DUF262 domain-containing protein</fullName>
    </submittedName>
</protein>
<dbReference type="InterPro" id="IPR004919">
    <property type="entry name" value="GmrSD_N"/>
</dbReference>
<feature type="domain" description="GmrSD restriction endonucleases N-terminal" evidence="1">
    <location>
        <begin position="6"/>
        <end position="210"/>
    </location>
</feature>
<dbReference type="Pfam" id="PF03235">
    <property type="entry name" value="GmrSD_N"/>
    <property type="match status" value="1"/>
</dbReference>
<proteinExistence type="predicted"/>
<evidence type="ECO:0000259" key="1">
    <source>
        <dbReference type="Pfam" id="PF03235"/>
    </source>
</evidence>
<gene>
    <name evidence="3" type="ORF">CQA63_06680</name>
</gene>
<reference evidence="3 4" key="1">
    <citation type="submission" date="2018-04" db="EMBL/GenBank/DDBJ databases">
        <title>Novel Campyloabacter and Helicobacter Species and Strains.</title>
        <authorList>
            <person name="Mannion A.J."/>
            <person name="Shen Z."/>
            <person name="Fox J.G."/>
        </authorList>
    </citation>
    <scope>NUCLEOTIDE SEQUENCE [LARGE SCALE GENOMIC DNA]</scope>
    <source>
        <strain evidence="3 4">MIT 98-6070</strain>
    </source>
</reference>
<dbReference type="AlphaFoldDB" id="A0A3D8I3Z3"/>
<dbReference type="InterPro" id="IPR011089">
    <property type="entry name" value="GmrSD_C"/>
</dbReference>
<dbReference type="PANTHER" id="PTHR35149">
    <property type="entry name" value="SLL5132 PROTEIN"/>
    <property type="match status" value="1"/>
</dbReference>
<evidence type="ECO:0000259" key="2">
    <source>
        <dbReference type="Pfam" id="PF07510"/>
    </source>
</evidence>
<dbReference type="OrthoDB" id="9798761at2"/>
<sequence length="582" mass="67859">MTQDVETIFGTRNTFNIPNYQRDYAWKKQNLEDLWEDLLEAKNSNDDMGHFLGTIVVAKKPDSEVYDIIDGQQRATTIFMLRYALNAKTGDYYRNHFFDQNGDLRLKLISQNKEFFKKILNHAEEPKIPDAVEKEAKTEGQKNLCEVFNTILAKTASLSQQEAQNCLNTLHKMAMMLLEEKDSGRAIRTFQSVNDRGVPLSILDKLKALLILYSNKYCQGELELDEKINKRFGEIFRIITAIKEQRVSSSLGDRDFAKEVEKRVFHYHSLGQSAIGHYSYGADKSYDKIKTLLKEKLKTLQESPEQKCQEAENNLRQWLDEYSQDLRDFFCAFLDIAKKAETNEEIFKLFYILKINPYFYSSLVRLEMNKVLDNECLKLFAQAEMLFYGLGSINNGCAYKLYEHTDSKDSFKGKVIDFAIQAYKDKDYEAIKDFIDKLAKNIYQQDKKYFHYIFLTYHSQGIDMSILNSLVPEKVYNATIEHIISQNAFNNGLAKQYGFESQEEFEKFEHDFGNLLVLEQPLNSEAKDKALVAKQDIYKKSNIPYNAIFANKENFATFNKDSIKAENEKLTDWLKTYFKEFL</sequence>
<dbReference type="EMBL" id="NXLR01000012">
    <property type="protein sequence ID" value="RDU59474.1"/>
    <property type="molecule type" value="Genomic_DNA"/>
</dbReference>